<keyword evidence="9" id="KW-0670">Pyruvate</keyword>
<comment type="caution">
    <text evidence="10">The sequence shown here is derived from an EMBL/GenBank/DDBJ whole genome shotgun (WGS) entry which is preliminary data.</text>
</comment>
<dbReference type="GO" id="GO:0005829">
    <property type="term" value="C:cytosol"/>
    <property type="evidence" value="ECO:0007669"/>
    <property type="project" value="TreeGrafter"/>
</dbReference>
<evidence type="ECO:0008006" key="12">
    <source>
        <dbReference type="Google" id="ProtNLM"/>
    </source>
</evidence>
<keyword evidence="5" id="KW-0620">Polyamine biosynthesis</keyword>
<sequence>MTGLSSPTIHHYVALVKLKSLDNSPAFIRKAAQKIIKSLALTVVKKTSHLFYPQGVTLAYILSESHLLIHTWPEFNTVHIDLVICSYRGMSEFESSVKSAFSKGNIVSARIKEVNFEK</sequence>
<dbReference type="STRING" id="1797517.A3F61_01045"/>
<evidence type="ECO:0000256" key="6">
    <source>
        <dbReference type="ARBA" id="ARBA00023145"/>
    </source>
</evidence>
<reference evidence="10 11" key="1">
    <citation type="journal article" date="2016" name="Nat. Commun.">
        <title>Thousands of microbial genomes shed light on interconnected biogeochemical processes in an aquifer system.</title>
        <authorList>
            <person name="Anantharaman K."/>
            <person name="Brown C.T."/>
            <person name="Hug L.A."/>
            <person name="Sharon I."/>
            <person name="Castelle C.J."/>
            <person name="Probst A.J."/>
            <person name="Thomas B.C."/>
            <person name="Singh A."/>
            <person name="Wilkins M.J."/>
            <person name="Karaoz U."/>
            <person name="Brodie E.L."/>
            <person name="Williams K.H."/>
            <person name="Hubbard S.S."/>
            <person name="Banfield J.F."/>
        </authorList>
    </citation>
    <scope>NUCLEOTIDE SEQUENCE [LARGE SCALE GENOMIC DNA]</scope>
</reference>
<gene>
    <name evidence="10" type="ORF">A3F61_01045</name>
</gene>
<evidence type="ECO:0000256" key="1">
    <source>
        <dbReference type="ARBA" id="ARBA00001928"/>
    </source>
</evidence>
<dbReference type="Proteomes" id="UP000178272">
    <property type="component" value="Unassembled WGS sequence"/>
</dbReference>
<dbReference type="InterPro" id="IPR016067">
    <property type="entry name" value="S-AdoMet_deCO2ase_core"/>
</dbReference>
<evidence type="ECO:0000256" key="9">
    <source>
        <dbReference type="ARBA" id="ARBA00023317"/>
    </source>
</evidence>
<dbReference type="AlphaFoldDB" id="A0A1G1VAK8"/>
<evidence type="ECO:0000256" key="5">
    <source>
        <dbReference type="ARBA" id="ARBA00023115"/>
    </source>
</evidence>
<dbReference type="GO" id="GO:0008295">
    <property type="term" value="P:spermidine biosynthetic process"/>
    <property type="evidence" value="ECO:0007669"/>
    <property type="project" value="UniProtKB-KW"/>
</dbReference>
<protein>
    <recommendedName>
        <fullName evidence="12">S-adenosylmethionine decarboxylase proenzyme</fullName>
    </recommendedName>
</protein>
<dbReference type="EMBL" id="MHCA01000022">
    <property type="protein sequence ID" value="OGY12297.1"/>
    <property type="molecule type" value="Genomic_DNA"/>
</dbReference>
<dbReference type="PANTHER" id="PTHR33866:SF2">
    <property type="entry name" value="S-ADENOSYLMETHIONINE DECARBOXYLASE PROENZYME"/>
    <property type="match status" value="1"/>
</dbReference>
<keyword evidence="8" id="KW-0704">Schiff base</keyword>
<keyword evidence="3" id="KW-0068">Autocatalytic cleavage</keyword>
<keyword evidence="7" id="KW-0456">Lyase</keyword>
<evidence type="ECO:0000256" key="2">
    <source>
        <dbReference type="ARBA" id="ARBA00022793"/>
    </source>
</evidence>
<evidence type="ECO:0000256" key="7">
    <source>
        <dbReference type="ARBA" id="ARBA00023239"/>
    </source>
</evidence>
<keyword evidence="2" id="KW-0210">Decarboxylase</keyword>
<evidence type="ECO:0000256" key="3">
    <source>
        <dbReference type="ARBA" id="ARBA00022813"/>
    </source>
</evidence>
<keyword evidence="4" id="KW-0745">Spermidine biosynthesis</keyword>
<evidence type="ECO:0000256" key="8">
    <source>
        <dbReference type="ARBA" id="ARBA00023270"/>
    </source>
</evidence>
<keyword evidence="6" id="KW-0865">Zymogen</keyword>
<dbReference type="Gene3D" id="3.60.90.10">
    <property type="entry name" value="S-adenosylmethionine decarboxylase"/>
    <property type="match status" value="1"/>
</dbReference>
<organism evidence="10 11">
    <name type="scientific">Candidatus Blackburnbacteria bacterium RIFCSPHIGHO2_12_FULL_41_13b</name>
    <dbReference type="NCBI Taxonomy" id="1797517"/>
    <lineage>
        <taxon>Bacteria</taxon>
        <taxon>Candidatus Blackburniibacteriota</taxon>
    </lineage>
</organism>
<dbReference type="InterPro" id="IPR003826">
    <property type="entry name" value="AdoMetDC_fam_prok"/>
</dbReference>
<comment type="cofactor">
    <cofactor evidence="1">
        <name>pyruvate</name>
        <dbReference type="ChEBI" id="CHEBI:15361"/>
    </cofactor>
</comment>
<name>A0A1G1VAK8_9BACT</name>
<dbReference type="SUPFAM" id="SSF56276">
    <property type="entry name" value="S-adenosylmethionine decarboxylase"/>
    <property type="match status" value="1"/>
</dbReference>
<accession>A0A1G1VAK8</accession>
<dbReference type="GO" id="GO:0004014">
    <property type="term" value="F:adenosylmethionine decarboxylase activity"/>
    <property type="evidence" value="ECO:0007669"/>
    <property type="project" value="InterPro"/>
</dbReference>
<evidence type="ECO:0000256" key="4">
    <source>
        <dbReference type="ARBA" id="ARBA00023066"/>
    </source>
</evidence>
<dbReference type="PANTHER" id="PTHR33866">
    <property type="entry name" value="S-ADENOSYLMETHIONINE DECARBOXYLASE PROENZYME"/>
    <property type="match status" value="1"/>
</dbReference>
<proteinExistence type="predicted"/>
<evidence type="ECO:0000313" key="10">
    <source>
        <dbReference type="EMBL" id="OGY12297.1"/>
    </source>
</evidence>
<dbReference type="Pfam" id="PF02675">
    <property type="entry name" value="AdoMet_dc"/>
    <property type="match status" value="1"/>
</dbReference>
<evidence type="ECO:0000313" key="11">
    <source>
        <dbReference type="Proteomes" id="UP000178272"/>
    </source>
</evidence>